<feature type="compositionally biased region" description="Low complexity" evidence="2">
    <location>
        <begin position="358"/>
        <end position="369"/>
    </location>
</feature>
<evidence type="ECO:0000313" key="5">
    <source>
        <dbReference type="Proteomes" id="UP000054279"/>
    </source>
</evidence>
<name>A0A0C9UWB8_SPHS4</name>
<dbReference type="GO" id="GO:0008270">
    <property type="term" value="F:zinc ion binding"/>
    <property type="evidence" value="ECO:0007669"/>
    <property type="project" value="UniProtKB-KW"/>
</dbReference>
<dbReference type="EMBL" id="KN837279">
    <property type="protein sequence ID" value="KIJ29631.1"/>
    <property type="molecule type" value="Genomic_DNA"/>
</dbReference>
<reference evidence="4 5" key="1">
    <citation type="submission" date="2014-06" db="EMBL/GenBank/DDBJ databases">
        <title>Evolutionary Origins and Diversification of the Mycorrhizal Mutualists.</title>
        <authorList>
            <consortium name="DOE Joint Genome Institute"/>
            <consortium name="Mycorrhizal Genomics Consortium"/>
            <person name="Kohler A."/>
            <person name="Kuo A."/>
            <person name="Nagy L.G."/>
            <person name="Floudas D."/>
            <person name="Copeland A."/>
            <person name="Barry K.W."/>
            <person name="Cichocki N."/>
            <person name="Veneault-Fourrey C."/>
            <person name="LaButti K."/>
            <person name="Lindquist E.A."/>
            <person name="Lipzen A."/>
            <person name="Lundell T."/>
            <person name="Morin E."/>
            <person name="Murat C."/>
            <person name="Riley R."/>
            <person name="Ohm R."/>
            <person name="Sun H."/>
            <person name="Tunlid A."/>
            <person name="Henrissat B."/>
            <person name="Grigoriev I.V."/>
            <person name="Hibbett D.S."/>
            <person name="Martin F."/>
        </authorList>
    </citation>
    <scope>NUCLEOTIDE SEQUENCE [LARGE SCALE GENOMIC DNA]</scope>
    <source>
        <strain evidence="4 5">SS14</strain>
    </source>
</reference>
<evidence type="ECO:0000313" key="4">
    <source>
        <dbReference type="EMBL" id="KIJ29631.1"/>
    </source>
</evidence>
<dbReference type="InterPro" id="IPR007527">
    <property type="entry name" value="Znf_SWIM"/>
</dbReference>
<keyword evidence="1" id="KW-0863">Zinc-finger</keyword>
<gene>
    <name evidence="4" type="ORF">M422DRAFT_268975</name>
</gene>
<organism evidence="4 5">
    <name type="scientific">Sphaerobolus stellatus (strain SS14)</name>
    <dbReference type="NCBI Taxonomy" id="990650"/>
    <lineage>
        <taxon>Eukaryota</taxon>
        <taxon>Fungi</taxon>
        <taxon>Dikarya</taxon>
        <taxon>Basidiomycota</taxon>
        <taxon>Agaricomycotina</taxon>
        <taxon>Agaricomycetes</taxon>
        <taxon>Phallomycetidae</taxon>
        <taxon>Geastrales</taxon>
        <taxon>Sphaerobolaceae</taxon>
        <taxon>Sphaerobolus</taxon>
    </lineage>
</organism>
<dbReference type="PROSITE" id="PS50966">
    <property type="entry name" value="ZF_SWIM"/>
    <property type="match status" value="1"/>
</dbReference>
<feature type="region of interest" description="Disordered" evidence="2">
    <location>
        <begin position="155"/>
        <end position="176"/>
    </location>
</feature>
<evidence type="ECO:0000256" key="1">
    <source>
        <dbReference type="PROSITE-ProRule" id="PRU00325"/>
    </source>
</evidence>
<dbReference type="OrthoDB" id="3262412at2759"/>
<keyword evidence="1" id="KW-0479">Metal-binding</keyword>
<keyword evidence="1" id="KW-0862">Zinc</keyword>
<proteinExistence type="predicted"/>
<evidence type="ECO:0000256" key="2">
    <source>
        <dbReference type="SAM" id="MobiDB-lite"/>
    </source>
</evidence>
<dbReference type="AlphaFoldDB" id="A0A0C9UWB8"/>
<protein>
    <recommendedName>
        <fullName evidence="3">SWIM-type domain-containing protein</fullName>
    </recommendedName>
</protein>
<feature type="domain" description="SWIM-type" evidence="3">
    <location>
        <begin position="80"/>
        <end position="113"/>
    </location>
</feature>
<dbReference type="Proteomes" id="UP000054279">
    <property type="component" value="Unassembled WGS sequence"/>
</dbReference>
<sequence length="403" mass="45631">MIVEALWRNLKRVTLHQNNRPRLDFVVHLILTSSIPASRMKFAEAHKQLHSSRPQTLTSEQRSFKRSWTKLCSKVIKGSYETDINQWTCTCGAQKYNAHLLCKHLVQQAPHPPNTWWPKAFRCHTTPFIELSAVKPKRHPYKSISCSIGGTHQASTAPTTSATATATPPSQPTTTPTPISYPHYCITPNPHAYTYTYGQVPYGTTAGIYQAAPSTSSSTTGSGSKYEGCEALELIWAQPGRVRLQVVGRVVGRERERLGKGGVSSPHLHLQLLPQLQPQHPRQSRSLNLNLKRRHTCPITDDTIMLLYLHPHLLQRRPQQPKLHHQYPPLHPPPHPPPHPRHPNPNLNLPHPHPRHPTLPQQHPPTHTHTLILTAPSPAPNHTHMQHITHDKAKLTRSYRLRR</sequence>
<dbReference type="HOGENOM" id="CLU_683643_0_0_1"/>
<evidence type="ECO:0000259" key="3">
    <source>
        <dbReference type="PROSITE" id="PS50966"/>
    </source>
</evidence>
<accession>A0A0C9UWB8</accession>
<keyword evidence="5" id="KW-1185">Reference proteome</keyword>
<feature type="region of interest" description="Disordered" evidence="2">
    <location>
        <begin position="319"/>
        <end position="403"/>
    </location>
</feature>